<reference evidence="3" key="1">
    <citation type="journal article" date="2019" name="Plant Biotechnol. J.">
        <title>Genome sequencing of the Australian wild diploid species Gossypium australe highlights disease resistance and delayed gland morphogenesis.</title>
        <authorList>
            <person name="Cai Y."/>
            <person name="Cai X."/>
            <person name="Wang Q."/>
            <person name="Wang P."/>
            <person name="Zhang Y."/>
            <person name="Cai C."/>
            <person name="Xu Y."/>
            <person name="Wang K."/>
            <person name="Zhou Z."/>
            <person name="Wang C."/>
            <person name="Geng S."/>
            <person name="Li B."/>
            <person name="Dong Q."/>
            <person name="Hou Y."/>
            <person name="Wang H."/>
            <person name="Ai P."/>
            <person name="Liu Z."/>
            <person name="Yi F."/>
            <person name="Sun M."/>
            <person name="An G."/>
            <person name="Cheng J."/>
            <person name="Zhang Y."/>
            <person name="Shi Q."/>
            <person name="Xie Y."/>
            <person name="Shi X."/>
            <person name="Chang Y."/>
            <person name="Huang F."/>
            <person name="Chen Y."/>
            <person name="Hong S."/>
            <person name="Mi L."/>
            <person name="Sun Q."/>
            <person name="Zhang L."/>
            <person name="Zhou B."/>
            <person name="Peng R."/>
            <person name="Zhang X."/>
            <person name="Liu F."/>
        </authorList>
    </citation>
    <scope>NUCLEOTIDE SEQUENCE [LARGE SCALE GENOMIC DNA]</scope>
    <source>
        <strain evidence="3">cv. PA1801</strain>
    </source>
</reference>
<dbReference type="PANTHER" id="PTHR34072">
    <property type="entry name" value="ENZYMATIC POLYPROTEIN-RELATED"/>
    <property type="match status" value="1"/>
</dbReference>
<accession>A0A5B6WQD5</accession>
<feature type="domain" description="Reverse transcriptase/retrotransposon-derived protein RNase H-like" evidence="1">
    <location>
        <begin position="21"/>
        <end position="61"/>
    </location>
</feature>
<dbReference type="PANTHER" id="PTHR34072:SF59">
    <property type="entry name" value="CCHC-TYPE INTEGRASE"/>
    <property type="match status" value="1"/>
</dbReference>
<keyword evidence="3" id="KW-1185">Reference proteome</keyword>
<protein>
    <submittedName>
        <fullName evidence="2">CCHC-type integrase</fullName>
    </submittedName>
</protein>
<dbReference type="AlphaFoldDB" id="A0A5B6WQD5"/>
<proteinExistence type="predicted"/>
<dbReference type="InterPro" id="IPR041577">
    <property type="entry name" value="RT_RNaseH_2"/>
</dbReference>
<dbReference type="SUPFAM" id="SSF56672">
    <property type="entry name" value="DNA/RNA polymerases"/>
    <property type="match status" value="1"/>
</dbReference>
<dbReference type="Pfam" id="PF17919">
    <property type="entry name" value="RT_RNaseH_2"/>
    <property type="match status" value="1"/>
</dbReference>
<gene>
    <name evidence="2" type="ORF">EPI10_005592</name>
</gene>
<dbReference type="Proteomes" id="UP000325315">
    <property type="component" value="Unassembled WGS sequence"/>
</dbReference>
<dbReference type="InterPro" id="IPR043502">
    <property type="entry name" value="DNA/RNA_pol_sf"/>
</dbReference>
<dbReference type="OrthoDB" id="1738613at2759"/>
<evidence type="ECO:0000313" key="2">
    <source>
        <dbReference type="EMBL" id="KAA3483414.1"/>
    </source>
</evidence>
<evidence type="ECO:0000313" key="3">
    <source>
        <dbReference type="Proteomes" id="UP000325315"/>
    </source>
</evidence>
<name>A0A5B6WQD5_9ROSI</name>
<comment type="caution">
    <text evidence="2">The sequence shown here is derived from an EMBL/GenBank/DDBJ whole genome shotgun (WGS) entry which is preliminary data.</text>
</comment>
<organism evidence="2 3">
    <name type="scientific">Gossypium australe</name>
    <dbReference type="NCBI Taxonomy" id="47621"/>
    <lineage>
        <taxon>Eukaryota</taxon>
        <taxon>Viridiplantae</taxon>
        <taxon>Streptophyta</taxon>
        <taxon>Embryophyta</taxon>
        <taxon>Tracheophyta</taxon>
        <taxon>Spermatophyta</taxon>
        <taxon>Magnoliopsida</taxon>
        <taxon>eudicotyledons</taxon>
        <taxon>Gunneridae</taxon>
        <taxon>Pentapetalae</taxon>
        <taxon>rosids</taxon>
        <taxon>malvids</taxon>
        <taxon>Malvales</taxon>
        <taxon>Malvaceae</taxon>
        <taxon>Malvoideae</taxon>
        <taxon>Gossypium</taxon>
    </lineage>
</organism>
<sequence length="115" mass="14033">MLQRYIVFWGLAGYYRQFVKTYASRQLKSHKRNYLTHELELAVVAFALRIWRHYLYNENVTFTLIIKNELNLRQHWWLELLKNYDLIIYYHPSKANVVADALSRKYLFTLKAMKS</sequence>
<dbReference type="EMBL" id="SMMG02000002">
    <property type="protein sequence ID" value="KAA3483414.1"/>
    <property type="molecule type" value="Genomic_DNA"/>
</dbReference>
<evidence type="ECO:0000259" key="1">
    <source>
        <dbReference type="Pfam" id="PF17919"/>
    </source>
</evidence>